<evidence type="ECO:0000256" key="1">
    <source>
        <dbReference type="SAM" id="SignalP"/>
    </source>
</evidence>
<sequence>MRIFLAAMMGAASLAAAPMAFAQGQEAVASKSSVRGVQALQQVGHCLANDREALGHELVTIDYRSDRYKVVAERLGEYAPHCNEFRRGLRTSGLIFAGTIVEGLLLKHALLDDLAAHTAYDPDMPPVEARSGEDVMAYCVVRKAPVEVSDLLRTTMTSDEEMTALKALAGVLPTCVPEGQQPKFTREALRAIIALSAYRLYAHNLDHRADNPQ</sequence>
<accession>A0ABS6V5T1</accession>
<dbReference type="Proteomes" id="UP000698028">
    <property type="component" value="Unassembled WGS sequence"/>
</dbReference>
<keyword evidence="3" id="KW-1185">Reference proteome</keyword>
<evidence type="ECO:0000313" key="2">
    <source>
        <dbReference type="EMBL" id="MBW0144919.1"/>
    </source>
</evidence>
<evidence type="ECO:0008006" key="4">
    <source>
        <dbReference type="Google" id="ProtNLM"/>
    </source>
</evidence>
<organism evidence="2 3">
    <name type="scientific">Sphingomicrobium clamense</name>
    <dbReference type="NCBI Taxonomy" id="2851013"/>
    <lineage>
        <taxon>Bacteria</taxon>
        <taxon>Pseudomonadati</taxon>
        <taxon>Pseudomonadota</taxon>
        <taxon>Alphaproteobacteria</taxon>
        <taxon>Sphingomonadales</taxon>
        <taxon>Sphingomonadaceae</taxon>
        <taxon>Sphingomicrobium</taxon>
    </lineage>
</organism>
<dbReference type="EMBL" id="JAHVAH010000001">
    <property type="protein sequence ID" value="MBW0144919.1"/>
    <property type="molecule type" value="Genomic_DNA"/>
</dbReference>
<reference evidence="2 3" key="1">
    <citation type="submission" date="2021-07" db="EMBL/GenBank/DDBJ databases">
        <title>The draft genome sequence of Sphingomicrobium sp. B8.</title>
        <authorList>
            <person name="Mu L."/>
        </authorList>
    </citation>
    <scope>NUCLEOTIDE SEQUENCE [LARGE SCALE GENOMIC DNA]</scope>
    <source>
        <strain evidence="2 3">B8</strain>
    </source>
</reference>
<proteinExistence type="predicted"/>
<gene>
    <name evidence="2" type="ORF">KTQ36_06375</name>
</gene>
<protein>
    <recommendedName>
        <fullName evidence="4">Secreted protein</fullName>
    </recommendedName>
</protein>
<comment type="caution">
    <text evidence="2">The sequence shown here is derived from an EMBL/GenBank/DDBJ whole genome shotgun (WGS) entry which is preliminary data.</text>
</comment>
<dbReference type="RefSeq" id="WP_218632868.1">
    <property type="nucleotide sequence ID" value="NZ_JAHVAH010000001.1"/>
</dbReference>
<keyword evidence="1" id="KW-0732">Signal</keyword>
<evidence type="ECO:0000313" key="3">
    <source>
        <dbReference type="Proteomes" id="UP000698028"/>
    </source>
</evidence>
<feature type="signal peptide" evidence="1">
    <location>
        <begin position="1"/>
        <end position="22"/>
    </location>
</feature>
<name>A0ABS6V5T1_9SPHN</name>
<feature type="chain" id="PRO_5045403777" description="Secreted protein" evidence="1">
    <location>
        <begin position="23"/>
        <end position="213"/>
    </location>
</feature>